<gene>
    <name evidence="1" type="ORF">CEURO_LOCUS9078</name>
</gene>
<proteinExistence type="predicted"/>
<evidence type="ECO:0000313" key="1">
    <source>
        <dbReference type="EMBL" id="CAH9084577.1"/>
    </source>
</evidence>
<evidence type="ECO:0000313" key="2">
    <source>
        <dbReference type="Proteomes" id="UP001152484"/>
    </source>
</evidence>
<comment type="caution">
    <text evidence="1">The sequence shown here is derived from an EMBL/GenBank/DDBJ whole genome shotgun (WGS) entry which is preliminary data.</text>
</comment>
<dbReference type="AlphaFoldDB" id="A0A9P0Z0X3"/>
<dbReference type="EMBL" id="CAMAPE010000017">
    <property type="protein sequence ID" value="CAH9084577.1"/>
    <property type="molecule type" value="Genomic_DNA"/>
</dbReference>
<protein>
    <submittedName>
        <fullName evidence="1">Uncharacterized protein</fullName>
    </submittedName>
</protein>
<dbReference type="Proteomes" id="UP001152484">
    <property type="component" value="Unassembled WGS sequence"/>
</dbReference>
<sequence length="120" mass="13463">MIFTFSEDWNFSQRDLDIRMLTTTKSSRDMEKRKYSFCELKIINGHMRVGEQTSTENSGFGTHMYASYGAYDSSMVCLKIVCTFGGKGRIAKGQIGNRTVSDSMSPSSLTEGACLTRITR</sequence>
<keyword evidence="2" id="KW-1185">Reference proteome</keyword>
<accession>A0A9P0Z0X3</accession>
<organism evidence="1 2">
    <name type="scientific">Cuscuta europaea</name>
    <name type="common">European dodder</name>
    <dbReference type="NCBI Taxonomy" id="41803"/>
    <lineage>
        <taxon>Eukaryota</taxon>
        <taxon>Viridiplantae</taxon>
        <taxon>Streptophyta</taxon>
        <taxon>Embryophyta</taxon>
        <taxon>Tracheophyta</taxon>
        <taxon>Spermatophyta</taxon>
        <taxon>Magnoliopsida</taxon>
        <taxon>eudicotyledons</taxon>
        <taxon>Gunneridae</taxon>
        <taxon>Pentapetalae</taxon>
        <taxon>asterids</taxon>
        <taxon>lamiids</taxon>
        <taxon>Solanales</taxon>
        <taxon>Convolvulaceae</taxon>
        <taxon>Cuscuteae</taxon>
        <taxon>Cuscuta</taxon>
        <taxon>Cuscuta subgen. Cuscuta</taxon>
    </lineage>
</organism>
<reference evidence="1" key="1">
    <citation type="submission" date="2022-07" db="EMBL/GenBank/DDBJ databases">
        <authorList>
            <person name="Macas J."/>
            <person name="Novak P."/>
            <person name="Neumann P."/>
        </authorList>
    </citation>
    <scope>NUCLEOTIDE SEQUENCE</scope>
</reference>
<name>A0A9P0Z0X3_CUSEU</name>